<organism evidence="1">
    <name type="scientific">Zea mays</name>
    <name type="common">Maize</name>
    <dbReference type="NCBI Taxonomy" id="4577"/>
    <lineage>
        <taxon>Eukaryota</taxon>
        <taxon>Viridiplantae</taxon>
        <taxon>Streptophyta</taxon>
        <taxon>Embryophyta</taxon>
        <taxon>Tracheophyta</taxon>
        <taxon>Spermatophyta</taxon>
        <taxon>Magnoliopsida</taxon>
        <taxon>Liliopsida</taxon>
        <taxon>Poales</taxon>
        <taxon>Poaceae</taxon>
        <taxon>PACMAD clade</taxon>
        <taxon>Panicoideae</taxon>
        <taxon>Andropogonodae</taxon>
        <taxon>Andropogoneae</taxon>
        <taxon>Tripsacinae</taxon>
        <taxon>Zea</taxon>
    </lineage>
</organism>
<evidence type="ECO:0000313" key="1">
    <source>
        <dbReference type="EMBL" id="CAA04781.1"/>
    </source>
</evidence>
<proteinExistence type="evidence at transcript level"/>
<gene>
    <name evidence="1" type="primary">AS-ZmSLR</name>
</gene>
<accession>O24577</accession>
<name>O24577_MAIZE</name>
<sequence>MLSSFCRVRADLLAWTGRSRFALHTMVLLAAAFEYHTENVKAWV</sequence>
<dbReference type="EMBL" id="AJ001485">
    <property type="protein sequence ID" value="CAA04781.1"/>
    <property type="molecule type" value="mRNA"/>
</dbReference>
<reference evidence="1" key="1">
    <citation type="journal article" date="2000" name="J. Biol. Chem.">
        <title>Multiple S gene family members including natural antisense transcripts are differentially expressed during development of maize flowers.</title>
        <authorList>
            <person name="Ansaldi R."/>
            <person name="Chaboud A."/>
            <person name="Dumas C."/>
        </authorList>
    </citation>
    <scope>NUCLEOTIDE SEQUENCE</scope>
    <source>
        <tissue evidence="1">Mature silk</tissue>
    </source>
</reference>
<protein>
    <submittedName>
        <fullName evidence="1">AS-ZmSLR protein</fullName>
    </submittedName>
</protein>
<dbReference type="PIR" id="T03953">
    <property type="entry name" value="T03953"/>
</dbReference>
<dbReference type="AlphaFoldDB" id="O24577"/>